<dbReference type="Proteomes" id="UP000183868">
    <property type="component" value="Chromosome"/>
</dbReference>
<sequence length="53" mass="6244">MCVPSFYLSLKFLQLQVIFFTIQTILNGCPCRQPKHSYLKRSDRLDLKIVINN</sequence>
<accession>A0A1J1CCV5</accession>
<organism evidence="1 2">
    <name type="scientific">Caldithrix abyssi DSM 13497</name>
    <dbReference type="NCBI Taxonomy" id="880073"/>
    <lineage>
        <taxon>Bacteria</taxon>
        <taxon>Pseudomonadati</taxon>
        <taxon>Calditrichota</taxon>
        <taxon>Calditrichia</taxon>
        <taxon>Calditrichales</taxon>
        <taxon>Calditrichaceae</taxon>
        <taxon>Caldithrix</taxon>
    </lineage>
</organism>
<proteinExistence type="predicted"/>
<protein>
    <submittedName>
        <fullName evidence="1">Uncharacterized protein</fullName>
    </submittedName>
</protein>
<reference evidence="1 2" key="1">
    <citation type="submission" date="2016-11" db="EMBL/GenBank/DDBJ databases">
        <title>Genomic analysis of Caldithrix abyssi and proposal of a novel bacterial phylum Caldithrichaeota.</title>
        <authorList>
            <person name="Kublanov I."/>
            <person name="Sigalova O."/>
            <person name="Gavrilov S."/>
            <person name="Lebedinsky A."/>
            <person name="Ivanova N."/>
            <person name="Daum C."/>
            <person name="Reddy T."/>
            <person name="Klenk H.P."/>
            <person name="Goker M."/>
            <person name="Reva O."/>
            <person name="Miroshnichenko M."/>
            <person name="Kyprides N."/>
            <person name="Woyke T."/>
            <person name="Gelfand M."/>
        </authorList>
    </citation>
    <scope>NUCLEOTIDE SEQUENCE [LARGE SCALE GENOMIC DNA]</scope>
    <source>
        <strain evidence="1 2">LF13</strain>
    </source>
</reference>
<dbReference type="AlphaFoldDB" id="A0A1J1CCV5"/>
<dbReference type="KEGG" id="caby:Cabys_3466"/>
<name>A0A1J1CCV5_CALAY</name>
<dbReference type="EMBL" id="CP018099">
    <property type="protein sequence ID" value="APF20212.1"/>
    <property type="molecule type" value="Genomic_DNA"/>
</dbReference>
<evidence type="ECO:0000313" key="1">
    <source>
        <dbReference type="EMBL" id="APF20212.1"/>
    </source>
</evidence>
<evidence type="ECO:0000313" key="2">
    <source>
        <dbReference type="Proteomes" id="UP000183868"/>
    </source>
</evidence>
<gene>
    <name evidence="1" type="ORF">Cabys_3466</name>
</gene>